<organism evidence="3">
    <name type="scientific">Oryza meridionalis</name>
    <dbReference type="NCBI Taxonomy" id="40149"/>
    <lineage>
        <taxon>Eukaryota</taxon>
        <taxon>Viridiplantae</taxon>
        <taxon>Streptophyta</taxon>
        <taxon>Embryophyta</taxon>
        <taxon>Tracheophyta</taxon>
        <taxon>Spermatophyta</taxon>
        <taxon>Magnoliopsida</taxon>
        <taxon>Liliopsida</taxon>
        <taxon>Poales</taxon>
        <taxon>Poaceae</taxon>
        <taxon>BOP clade</taxon>
        <taxon>Oryzoideae</taxon>
        <taxon>Oryzeae</taxon>
        <taxon>Oryzinae</taxon>
        <taxon>Oryza</taxon>
    </lineage>
</organism>
<dbReference type="Pfam" id="PF01842">
    <property type="entry name" value="ACT"/>
    <property type="match status" value="1"/>
</dbReference>
<dbReference type="PANTHER" id="PTHR47320:SF1">
    <property type="entry name" value="BIFUNCTIONAL URIDYLYLTRANSFERASE_URIDYLYL-REMOVING ENZYME"/>
    <property type="match status" value="1"/>
</dbReference>
<dbReference type="InterPro" id="IPR010043">
    <property type="entry name" value="UTase/UR"/>
</dbReference>
<evidence type="ECO:0000256" key="1">
    <source>
        <dbReference type="ARBA" id="ARBA00022801"/>
    </source>
</evidence>
<dbReference type="AlphaFoldDB" id="A0A0E0EGS5"/>
<dbReference type="InterPro" id="IPR002912">
    <property type="entry name" value="ACT_dom"/>
</dbReference>
<dbReference type="Gramene" id="OMERI08G00560.1">
    <property type="protein sequence ID" value="OMERI08G00560.1"/>
    <property type="gene ID" value="OMERI08G00560"/>
</dbReference>
<reference evidence="3" key="1">
    <citation type="submission" date="2015-04" db="UniProtKB">
        <authorList>
            <consortium name="EnsemblPlants"/>
        </authorList>
    </citation>
    <scope>IDENTIFICATION</scope>
</reference>
<reference evidence="3" key="2">
    <citation type="submission" date="2018-05" db="EMBL/GenBank/DDBJ databases">
        <title>OmerRS3 (Oryza meridionalis Reference Sequence Version 3).</title>
        <authorList>
            <person name="Zhang J."/>
            <person name="Kudrna D."/>
            <person name="Lee S."/>
            <person name="Talag J."/>
            <person name="Welchert J."/>
            <person name="Wing R.A."/>
        </authorList>
    </citation>
    <scope>NUCLEOTIDE SEQUENCE [LARGE SCALE GENOMIC DNA]</scope>
    <source>
        <strain evidence="3">cv. OR44</strain>
    </source>
</reference>
<dbReference type="EnsemblPlants" id="OMERI08G00560.1">
    <property type="protein sequence ID" value="OMERI08G00560.1"/>
    <property type="gene ID" value="OMERI08G00560"/>
</dbReference>
<evidence type="ECO:0000313" key="3">
    <source>
        <dbReference type="EnsemblPlants" id="OMERI08G00560.1"/>
    </source>
</evidence>
<dbReference type="PROSITE" id="PS51671">
    <property type="entry name" value="ACT"/>
    <property type="match status" value="1"/>
</dbReference>
<sequence length="192" mass="21539">MAPVTEDEAAAAAQRIYERLVESGRTVQKQHDDQLQRRQLRLHFRRMPARYLVDMCGGGGKAEEVLIHRKLLADCADPANRPVVHARFLLTIIPSSSIIRVHVHEIVFVCLDKPKLLSQLSALVSEVGLNIREAHVYSTLDAFSLSVFLVDGWNKEEAGGLLKAIKEKVGRAAHYIIFVELGLDRQIEILVN</sequence>
<dbReference type="HOGENOM" id="CLU_128463_0_0_1"/>
<keyword evidence="4" id="KW-1185">Reference proteome</keyword>
<accession>A0A0E0EGS5</accession>
<dbReference type="STRING" id="40149.A0A0E0EGS5"/>
<dbReference type="PANTHER" id="PTHR47320">
    <property type="entry name" value="BIFUNCTIONAL URIDYLYLTRANSFERASE/URIDYLYL-REMOVING ENZYME"/>
    <property type="match status" value="1"/>
</dbReference>
<dbReference type="eggNOG" id="KOG0192">
    <property type="taxonomic scope" value="Eukaryota"/>
</dbReference>
<dbReference type="SUPFAM" id="SSF55021">
    <property type="entry name" value="ACT-like"/>
    <property type="match status" value="1"/>
</dbReference>
<dbReference type="Proteomes" id="UP000008021">
    <property type="component" value="Chromosome 8"/>
</dbReference>
<evidence type="ECO:0000259" key="2">
    <source>
        <dbReference type="PROSITE" id="PS51671"/>
    </source>
</evidence>
<protein>
    <recommendedName>
        <fullName evidence="2">ACT domain-containing protein</fullName>
    </recommendedName>
</protein>
<dbReference type="GO" id="GO:0016787">
    <property type="term" value="F:hydrolase activity"/>
    <property type="evidence" value="ECO:0007669"/>
    <property type="project" value="UniProtKB-KW"/>
</dbReference>
<evidence type="ECO:0000313" key="4">
    <source>
        <dbReference type="Proteomes" id="UP000008021"/>
    </source>
</evidence>
<keyword evidence="1" id="KW-0378">Hydrolase</keyword>
<dbReference type="GO" id="GO:0008773">
    <property type="term" value="F:[protein-PII] uridylyltransferase activity"/>
    <property type="evidence" value="ECO:0007669"/>
    <property type="project" value="InterPro"/>
</dbReference>
<dbReference type="InterPro" id="IPR045865">
    <property type="entry name" value="ACT-like_dom_sf"/>
</dbReference>
<proteinExistence type="predicted"/>
<name>A0A0E0EGS5_9ORYZ</name>
<feature type="domain" description="ACT" evidence="2">
    <location>
        <begin position="105"/>
        <end position="186"/>
    </location>
</feature>